<comment type="caution">
    <text evidence="2">The sequence shown here is derived from an EMBL/GenBank/DDBJ whole genome shotgun (WGS) entry which is preliminary data.</text>
</comment>
<dbReference type="Proteomes" id="UP001187192">
    <property type="component" value="Unassembled WGS sequence"/>
</dbReference>
<proteinExistence type="predicted"/>
<reference evidence="2" key="1">
    <citation type="submission" date="2023-07" db="EMBL/GenBank/DDBJ databases">
        <title>draft genome sequence of fig (Ficus carica).</title>
        <authorList>
            <person name="Takahashi T."/>
            <person name="Nishimura K."/>
        </authorList>
    </citation>
    <scope>NUCLEOTIDE SEQUENCE</scope>
</reference>
<dbReference type="EMBL" id="BTGU01011711">
    <property type="protein sequence ID" value="GMN72645.1"/>
    <property type="molecule type" value="Genomic_DNA"/>
</dbReference>
<accession>A0AA88JHI5</accession>
<gene>
    <name evidence="2" type="ORF">TIFTF001_052883</name>
    <name evidence="3" type="ORF">TIFTF001_052885</name>
    <name evidence="4" type="ORF">TIFTF001_052915</name>
    <name evidence="5" type="ORF">TIFTF001_052917</name>
</gene>
<dbReference type="Pfam" id="PF07734">
    <property type="entry name" value="FBA_1"/>
    <property type="match status" value="1"/>
</dbReference>
<evidence type="ECO:0000313" key="6">
    <source>
        <dbReference type="Proteomes" id="UP001187192"/>
    </source>
</evidence>
<feature type="domain" description="F-box associated beta-propeller type 1" evidence="1">
    <location>
        <begin position="4"/>
        <end position="142"/>
    </location>
</feature>
<name>A0AA88JHI5_FICCA</name>
<evidence type="ECO:0000259" key="1">
    <source>
        <dbReference type="Pfam" id="PF07734"/>
    </source>
</evidence>
<evidence type="ECO:0000313" key="4">
    <source>
        <dbReference type="EMBL" id="GMN72802.1"/>
    </source>
</evidence>
<dbReference type="AlphaFoldDB" id="A0AA88JHI5"/>
<dbReference type="EMBL" id="BTGU01011752">
    <property type="protein sequence ID" value="GMN72808.1"/>
    <property type="molecule type" value="Genomic_DNA"/>
</dbReference>
<evidence type="ECO:0000313" key="5">
    <source>
        <dbReference type="EMBL" id="GMN72808.1"/>
    </source>
</evidence>
<dbReference type="EMBL" id="BTGU01011710">
    <property type="protein sequence ID" value="GMN72636.1"/>
    <property type="molecule type" value="Genomic_DNA"/>
</dbReference>
<sequence length="187" mass="21619">MKNVAHWCVELEGEVGHRQLGIAAFDFSDQVFKDVIRIPESLKYRQSNHCKHRCCVVKDCLSMGAMLGGDLSIELWVMKEYGVEGSWTKLYRVDYMVYHPDRWDTQLEFGLLGEALVYEGKHLLVLHPSCGKDFKIVFGRYNYLFKGIFVNYRESLLRLPSPCVRKLGAKFVTKPDIVKVYHHIGTT</sequence>
<dbReference type="InterPro" id="IPR006527">
    <property type="entry name" value="F-box-assoc_dom_typ1"/>
</dbReference>
<dbReference type="EMBL" id="BTGU01011751">
    <property type="protein sequence ID" value="GMN72802.1"/>
    <property type="molecule type" value="Genomic_DNA"/>
</dbReference>
<keyword evidence="6" id="KW-1185">Reference proteome</keyword>
<protein>
    <recommendedName>
        <fullName evidence="1">F-box associated beta-propeller type 1 domain-containing protein</fullName>
    </recommendedName>
</protein>
<evidence type="ECO:0000313" key="3">
    <source>
        <dbReference type="EMBL" id="GMN72645.1"/>
    </source>
</evidence>
<evidence type="ECO:0000313" key="2">
    <source>
        <dbReference type="EMBL" id="GMN72636.1"/>
    </source>
</evidence>
<organism evidence="2 6">
    <name type="scientific">Ficus carica</name>
    <name type="common">Common fig</name>
    <dbReference type="NCBI Taxonomy" id="3494"/>
    <lineage>
        <taxon>Eukaryota</taxon>
        <taxon>Viridiplantae</taxon>
        <taxon>Streptophyta</taxon>
        <taxon>Embryophyta</taxon>
        <taxon>Tracheophyta</taxon>
        <taxon>Spermatophyta</taxon>
        <taxon>Magnoliopsida</taxon>
        <taxon>eudicotyledons</taxon>
        <taxon>Gunneridae</taxon>
        <taxon>Pentapetalae</taxon>
        <taxon>rosids</taxon>
        <taxon>fabids</taxon>
        <taxon>Rosales</taxon>
        <taxon>Moraceae</taxon>
        <taxon>Ficeae</taxon>
        <taxon>Ficus</taxon>
    </lineage>
</organism>